<dbReference type="EMBL" id="BEZZ01019761">
    <property type="protein sequence ID" value="GCC39202.1"/>
    <property type="molecule type" value="Genomic_DNA"/>
</dbReference>
<proteinExistence type="predicted"/>
<dbReference type="AlphaFoldDB" id="A0A401T9C3"/>
<dbReference type="Proteomes" id="UP000287033">
    <property type="component" value="Unassembled WGS sequence"/>
</dbReference>
<protein>
    <submittedName>
        <fullName evidence="2">Uncharacterized protein</fullName>
    </submittedName>
</protein>
<evidence type="ECO:0000313" key="2">
    <source>
        <dbReference type="EMBL" id="GCC39202.1"/>
    </source>
</evidence>
<keyword evidence="3" id="KW-1185">Reference proteome</keyword>
<feature type="compositionally biased region" description="Low complexity" evidence="1">
    <location>
        <begin position="80"/>
        <end position="93"/>
    </location>
</feature>
<feature type="region of interest" description="Disordered" evidence="1">
    <location>
        <begin position="51"/>
        <end position="161"/>
    </location>
</feature>
<evidence type="ECO:0000313" key="3">
    <source>
        <dbReference type="Proteomes" id="UP000287033"/>
    </source>
</evidence>
<gene>
    <name evidence="2" type="ORF">chiPu_0023370</name>
</gene>
<organism evidence="2 3">
    <name type="scientific">Chiloscyllium punctatum</name>
    <name type="common">Brownbanded bambooshark</name>
    <name type="synonym">Hemiscyllium punctatum</name>
    <dbReference type="NCBI Taxonomy" id="137246"/>
    <lineage>
        <taxon>Eukaryota</taxon>
        <taxon>Metazoa</taxon>
        <taxon>Chordata</taxon>
        <taxon>Craniata</taxon>
        <taxon>Vertebrata</taxon>
        <taxon>Chondrichthyes</taxon>
        <taxon>Elasmobranchii</taxon>
        <taxon>Galeomorphii</taxon>
        <taxon>Galeoidea</taxon>
        <taxon>Orectolobiformes</taxon>
        <taxon>Hemiscylliidae</taxon>
        <taxon>Chiloscyllium</taxon>
    </lineage>
</organism>
<sequence length="161" mass="17009">MGSPASARLFLSQLLGASTSIHLPGRELDVQFGDLIEEGGQLLVKLQELEERRSVTGGAQGKDGARKPRRGSGADLPLSRCCGGRRPGRNNQRFSTLSAAGPAQPRGEPDHSLLVQSVPSRSACGVAKKKQPPPPPTPSLQTPPSPPTDHNPYQGEEGRHA</sequence>
<evidence type="ECO:0000256" key="1">
    <source>
        <dbReference type="SAM" id="MobiDB-lite"/>
    </source>
</evidence>
<name>A0A401T9C3_CHIPU</name>
<accession>A0A401T9C3</accession>
<reference evidence="2 3" key="1">
    <citation type="journal article" date="2018" name="Nat. Ecol. Evol.">
        <title>Shark genomes provide insights into elasmobranch evolution and the origin of vertebrates.</title>
        <authorList>
            <person name="Hara Y"/>
            <person name="Yamaguchi K"/>
            <person name="Onimaru K"/>
            <person name="Kadota M"/>
            <person name="Koyanagi M"/>
            <person name="Keeley SD"/>
            <person name="Tatsumi K"/>
            <person name="Tanaka K"/>
            <person name="Motone F"/>
            <person name="Kageyama Y"/>
            <person name="Nozu R"/>
            <person name="Adachi N"/>
            <person name="Nishimura O"/>
            <person name="Nakagawa R"/>
            <person name="Tanegashima C"/>
            <person name="Kiyatake I"/>
            <person name="Matsumoto R"/>
            <person name="Murakumo K"/>
            <person name="Nishida K"/>
            <person name="Terakita A"/>
            <person name="Kuratani S"/>
            <person name="Sato K"/>
            <person name="Hyodo S Kuraku.S."/>
        </authorList>
    </citation>
    <scope>NUCLEOTIDE SEQUENCE [LARGE SCALE GENOMIC DNA]</scope>
</reference>
<feature type="compositionally biased region" description="Pro residues" evidence="1">
    <location>
        <begin position="132"/>
        <end position="149"/>
    </location>
</feature>
<comment type="caution">
    <text evidence="2">The sequence shown here is derived from an EMBL/GenBank/DDBJ whole genome shotgun (WGS) entry which is preliminary data.</text>
</comment>